<evidence type="ECO:0000313" key="4">
    <source>
        <dbReference type="EMBL" id="RRD31883.1"/>
    </source>
</evidence>
<dbReference type="STRING" id="1123309.GCA_000377005_01114"/>
<evidence type="ECO:0000259" key="3">
    <source>
        <dbReference type="PROSITE" id="PS51677"/>
    </source>
</evidence>
<dbReference type="GO" id="GO:0016020">
    <property type="term" value="C:membrane"/>
    <property type="evidence" value="ECO:0007669"/>
    <property type="project" value="TreeGrafter"/>
</dbReference>
<dbReference type="Gene3D" id="3.30.565.50">
    <property type="match status" value="1"/>
</dbReference>
<dbReference type="InterPro" id="IPR011330">
    <property type="entry name" value="Glyco_hydro/deAcase_b/a-brl"/>
</dbReference>
<dbReference type="RefSeq" id="WP_124776178.1">
    <property type="nucleotide sequence ID" value="NZ_RQZA01000002.1"/>
</dbReference>
<dbReference type="InterPro" id="IPR050248">
    <property type="entry name" value="Polysacc_deacetylase_ArnD"/>
</dbReference>
<evidence type="ECO:0000256" key="1">
    <source>
        <dbReference type="ARBA" id="ARBA00022723"/>
    </source>
</evidence>
<keyword evidence="5" id="KW-1185">Reference proteome</keyword>
<dbReference type="GO" id="GO:0005975">
    <property type="term" value="P:carbohydrate metabolic process"/>
    <property type="evidence" value="ECO:0007669"/>
    <property type="project" value="InterPro"/>
</dbReference>
<comment type="caution">
    <text evidence="4">The sequence shown here is derived from an EMBL/GenBank/DDBJ whole genome shotgun (WGS) entry which is preliminary data.</text>
</comment>
<dbReference type="SUPFAM" id="SSF88713">
    <property type="entry name" value="Glycoside hydrolase/deacetylase"/>
    <property type="match status" value="1"/>
</dbReference>
<feature type="domain" description="NodB homology" evidence="3">
    <location>
        <begin position="265"/>
        <end position="439"/>
    </location>
</feature>
<evidence type="ECO:0000313" key="5">
    <source>
        <dbReference type="Proteomes" id="UP000281771"/>
    </source>
</evidence>
<dbReference type="GO" id="GO:0046872">
    <property type="term" value="F:metal ion binding"/>
    <property type="evidence" value="ECO:0007669"/>
    <property type="project" value="UniProtKB-KW"/>
</dbReference>
<dbReference type="CDD" id="cd10954">
    <property type="entry name" value="CE4_CtAXE_like"/>
    <property type="match status" value="1"/>
</dbReference>
<organism evidence="4 5">
    <name type="scientific">Streptococcus minor</name>
    <dbReference type="NCBI Taxonomy" id="229549"/>
    <lineage>
        <taxon>Bacteria</taxon>
        <taxon>Bacillati</taxon>
        <taxon>Bacillota</taxon>
        <taxon>Bacilli</taxon>
        <taxon>Lactobacillales</taxon>
        <taxon>Streptococcaceae</taxon>
        <taxon>Streptococcus</taxon>
    </lineage>
</organism>
<dbReference type="AlphaFoldDB" id="A0A3P1VHN6"/>
<dbReference type="GO" id="GO:0016810">
    <property type="term" value="F:hydrolase activity, acting on carbon-nitrogen (but not peptide) bonds"/>
    <property type="evidence" value="ECO:0007669"/>
    <property type="project" value="InterPro"/>
</dbReference>
<dbReference type="InterPro" id="IPR040802">
    <property type="entry name" value="PgdA_N"/>
</dbReference>
<dbReference type="Proteomes" id="UP000281771">
    <property type="component" value="Unassembled WGS sequence"/>
</dbReference>
<dbReference type="InterPro" id="IPR002509">
    <property type="entry name" value="NODB_dom"/>
</dbReference>
<proteinExistence type="predicted"/>
<dbReference type="PROSITE" id="PS51677">
    <property type="entry name" value="NODB"/>
    <property type="match status" value="1"/>
</dbReference>
<dbReference type="EMBL" id="RQZA01000002">
    <property type="protein sequence ID" value="RRD31883.1"/>
    <property type="molecule type" value="Genomic_DNA"/>
</dbReference>
<gene>
    <name evidence="4" type="ORF">EII38_03790</name>
</gene>
<dbReference type="PANTHER" id="PTHR10587:SF133">
    <property type="entry name" value="CHITIN DEACETYLASE 1-RELATED"/>
    <property type="match status" value="1"/>
</dbReference>
<dbReference type="SUPFAM" id="SSF144015">
    <property type="entry name" value="Peptidoglycan deacetylase N-terminal noncatalytic region"/>
    <property type="match status" value="1"/>
</dbReference>
<dbReference type="PANTHER" id="PTHR10587">
    <property type="entry name" value="GLYCOSYL TRANSFERASE-RELATED"/>
    <property type="match status" value="1"/>
</dbReference>
<dbReference type="Pfam" id="PF01522">
    <property type="entry name" value="Polysacc_deac_1"/>
    <property type="match status" value="1"/>
</dbReference>
<sequence>MKKIVLIIVNLLLVALLGVSSFYLYKVLQNREITRFIESKQTHFIPKGQYDQQKGNVDYRYVIAYFPKDSEGHRIAPVEKIIHQRIKQGTRAKEKSTGKMKELLFISTVDMPSHIPNVRRVEIFSEAYKVSGFKIQPLENEKPQEILLTESNQRFSLSDLFADMGRAKGLFAEKIKADLESQQAAPEHVKAYLATFEDLDLQHVEFTYEASQIVLHLSEQEVGLPTVTVAINEFFDVVREHYLVETDRKAYETYQAEKQRKATERMVALTFDDGPNPKTTPALLDILKKHNIKATFFILGQNIAGNEEIIKRMVAEGHEIANHSWSHPNFTTLSSEQVKQEVEQTQSALEKITGQRPQMIRPPYGAVNQKVMEVMNLPVMYWSVDSLDWKSRDAKAILEVVKTNTRPGSIILLHDIHQPTVDAVESIIYYLKEQGYSLGTLSNLLGPNLNPNLIYYDRDARQPVQ</sequence>
<dbReference type="Pfam" id="PF18627">
    <property type="entry name" value="PgdA_N"/>
    <property type="match status" value="1"/>
</dbReference>
<dbReference type="Gene3D" id="3.20.20.370">
    <property type="entry name" value="Glycoside hydrolase/deacetylase"/>
    <property type="match status" value="1"/>
</dbReference>
<dbReference type="Gene3D" id="3.90.640.30">
    <property type="match status" value="1"/>
</dbReference>
<keyword evidence="2" id="KW-0378">Hydrolase</keyword>
<name>A0A3P1VHN6_9STRE</name>
<evidence type="ECO:0000256" key="2">
    <source>
        <dbReference type="ARBA" id="ARBA00022801"/>
    </source>
</evidence>
<accession>A0A3P1VHN6</accession>
<protein>
    <recommendedName>
        <fullName evidence="3">NodB homology domain-containing protein</fullName>
    </recommendedName>
</protein>
<keyword evidence="1" id="KW-0479">Metal-binding</keyword>
<reference evidence="4 5" key="1">
    <citation type="submission" date="2018-11" db="EMBL/GenBank/DDBJ databases">
        <title>Genomes From Bacteria Associated with the Canine Oral Cavity: a Test Case for Automated Genome-Based Taxonomic Assignment.</title>
        <authorList>
            <person name="Coil D.A."/>
            <person name="Jospin G."/>
            <person name="Darling A.E."/>
            <person name="Wallis C."/>
            <person name="Davis I.J."/>
            <person name="Harris S."/>
            <person name="Eisen J.A."/>
            <person name="Holcombe L.J."/>
            <person name="O'Flynn C."/>
        </authorList>
    </citation>
    <scope>NUCLEOTIDE SEQUENCE [LARGE SCALE GENOMIC DNA]</scope>
    <source>
        <strain evidence="4 5">OH4621_COT-116</strain>
    </source>
</reference>